<keyword evidence="6" id="KW-1015">Disulfide bond</keyword>
<name>A0A9R1RGV6_TRITD</name>
<keyword evidence="4" id="KW-0378">Hydrolase</keyword>
<dbReference type="GO" id="GO:0008234">
    <property type="term" value="F:cysteine-type peptidase activity"/>
    <property type="evidence" value="ECO:0007669"/>
    <property type="project" value="UniProtKB-KW"/>
</dbReference>
<dbReference type="PROSITE" id="PS00640">
    <property type="entry name" value="THIOL_PROTEASE_ASN"/>
    <property type="match status" value="1"/>
</dbReference>
<keyword evidence="11" id="KW-1185">Reference proteome</keyword>
<dbReference type="Proteomes" id="UP000324705">
    <property type="component" value="Chromosome 2B"/>
</dbReference>
<feature type="domain" description="Peptidase C1A papain C-terminal" evidence="8">
    <location>
        <begin position="137"/>
        <end position="345"/>
    </location>
</feature>
<dbReference type="CDD" id="cd02248">
    <property type="entry name" value="Peptidase_C1A"/>
    <property type="match status" value="1"/>
</dbReference>
<accession>A0A9R1RGV6</accession>
<reference evidence="10 11" key="1">
    <citation type="submission" date="2017-09" db="EMBL/GenBank/DDBJ databases">
        <authorList>
            <consortium name="International Durum Wheat Genome Sequencing Consortium (IDWGSC)"/>
            <person name="Milanesi L."/>
        </authorList>
    </citation>
    <scope>NUCLEOTIDE SEQUENCE [LARGE SCALE GENOMIC DNA]</scope>
    <source>
        <strain evidence="11">cv. Svevo</strain>
    </source>
</reference>
<dbReference type="Gramene" id="TRITD2Bv1G017930.2">
    <property type="protein sequence ID" value="TRITD2Bv1G017930.2"/>
    <property type="gene ID" value="TRITD2Bv1G017930"/>
</dbReference>
<evidence type="ECO:0000256" key="5">
    <source>
        <dbReference type="ARBA" id="ARBA00022807"/>
    </source>
</evidence>
<evidence type="ECO:0000313" key="10">
    <source>
        <dbReference type="EMBL" id="VAH41073.1"/>
    </source>
</evidence>
<dbReference type="InterPro" id="IPR038765">
    <property type="entry name" value="Papain-like_cys_pep_sf"/>
</dbReference>
<gene>
    <name evidence="10" type="ORF">TRITD_2Bv1G017930</name>
</gene>
<dbReference type="PROSITE" id="PS00639">
    <property type="entry name" value="THIOL_PROTEASE_HIS"/>
    <property type="match status" value="1"/>
</dbReference>
<dbReference type="PANTHER" id="PTHR12411">
    <property type="entry name" value="CYSTEINE PROTEASE FAMILY C1-RELATED"/>
    <property type="match status" value="1"/>
</dbReference>
<comment type="similarity">
    <text evidence="1">Belongs to the peptidase C1 family.</text>
</comment>
<sequence>MAFSPGTWPVITTTILLAWAAAASGRGINVGDMLMMDRFLRWQAAHNRSYPSMGGRLRRFQVYRGNVEYIDATNRRGNLTYQLRENQFADLTREEFLAKFTSYDGDYRTEDDNAVITTAQGANANMWSSGGVDVFLNPASVDWRAKGAVVPPKAQTSSCYVVSSWAFVAVATIESLHSINTGKLVPLSEQQLVDCDQYNGGCNRGSFRRAFHWVHQNGGLTTEAEYPYTAAQGTCDTAKSDHHVAAITGHASVPGSNELAMKHAVAKQPVAAAIELGNDIQFYKSGIYSGPCGTRLQHAVTVVGYDADESTGEKFWIVKNSWGQTWGEHGYIRMQRKILGPGALWHDARRCLPDHVNVSYTASSVIDLLHRVCINCNFTGRLHTYYMRHVHVKHMESEPLVLHGTAETS</sequence>
<evidence type="ECO:0000256" key="3">
    <source>
        <dbReference type="ARBA" id="ARBA00022729"/>
    </source>
</evidence>
<evidence type="ECO:0000259" key="8">
    <source>
        <dbReference type="SMART" id="SM00645"/>
    </source>
</evidence>
<dbReference type="Gene3D" id="3.90.70.10">
    <property type="entry name" value="Cysteine proteinases"/>
    <property type="match status" value="1"/>
</dbReference>
<proteinExistence type="inferred from homology"/>
<dbReference type="SUPFAM" id="SSF54001">
    <property type="entry name" value="Cysteine proteinases"/>
    <property type="match status" value="1"/>
</dbReference>
<dbReference type="Pfam" id="PF00112">
    <property type="entry name" value="Peptidase_C1"/>
    <property type="match status" value="1"/>
</dbReference>
<dbReference type="InterPro" id="IPR025661">
    <property type="entry name" value="Pept_asp_AS"/>
</dbReference>
<evidence type="ECO:0000256" key="6">
    <source>
        <dbReference type="ARBA" id="ARBA00023157"/>
    </source>
</evidence>
<evidence type="ECO:0000259" key="9">
    <source>
        <dbReference type="SMART" id="SM00848"/>
    </source>
</evidence>
<feature type="signal peptide" evidence="7">
    <location>
        <begin position="1"/>
        <end position="25"/>
    </location>
</feature>
<keyword evidence="5" id="KW-0788">Thiol protease</keyword>
<dbReference type="InterPro" id="IPR025660">
    <property type="entry name" value="Pept_his_AS"/>
</dbReference>
<dbReference type="InterPro" id="IPR000668">
    <property type="entry name" value="Peptidase_C1A_C"/>
</dbReference>
<dbReference type="SMART" id="SM00645">
    <property type="entry name" value="Pept_C1"/>
    <property type="match status" value="1"/>
</dbReference>
<protein>
    <submittedName>
        <fullName evidence="10">Uncharacterized protein</fullName>
    </submittedName>
</protein>
<evidence type="ECO:0000256" key="4">
    <source>
        <dbReference type="ARBA" id="ARBA00022801"/>
    </source>
</evidence>
<feature type="domain" description="Cathepsin propeptide inhibitor" evidence="9">
    <location>
        <begin position="39"/>
        <end position="96"/>
    </location>
</feature>
<keyword evidence="3 7" id="KW-0732">Signal</keyword>
<organism evidence="10 11">
    <name type="scientific">Triticum turgidum subsp. durum</name>
    <name type="common">Durum wheat</name>
    <name type="synonym">Triticum durum</name>
    <dbReference type="NCBI Taxonomy" id="4567"/>
    <lineage>
        <taxon>Eukaryota</taxon>
        <taxon>Viridiplantae</taxon>
        <taxon>Streptophyta</taxon>
        <taxon>Embryophyta</taxon>
        <taxon>Tracheophyta</taxon>
        <taxon>Spermatophyta</taxon>
        <taxon>Magnoliopsida</taxon>
        <taxon>Liliopsida</taxon>
        <taxon>Poales</taxon>
        <taxon>Poaceae</taxon>
        <taxon>BOP clade</taxon>
        <taxon>Pooideae</taxon>
        <taxon>Triticodae</taxon>
        <taxon>Triticeae</taxon>
        <taxon>Triticinae</taxon>
        <taxon>Triticum</taxon>
    </lineage>
</organism>
<evidence type="ECO:0000256" key="2">
    <source>
        <dbReference type="ARBA" id="ARBA00022670"/>
    </source>
</evidence>
<dbReference type="OMA" id="CGTRMNH"/>
<dbReference type="GO" id="GO:0006508">
    <property type="term" value="P:proteolysis"/>
    <property type="evidence" value="ECO:0007669"/>
    <property type="project" value="UniProtKB-KW"/>
</dbReference>
<dbReference type="AlphaFoldDB" id="A0A9R1RGV6"/>
<dbReference type="EMBL" id="LT934114">
    <property type="protein sequence ID" value="VAH41073.1"/>
    <property type="molecule type" value="Genomic_DNA"/>
</dbReference>
<dbReference type="InterPro" id="IPR013201">
    <property type="entry name" value="Prot_inhib_I29"/>
</dbReference>
<dbReference type="Pfam" id="PF08246">
    <property type="entry name" value="Inhibitor_I29"/>
    <property type="match status" value="1"/>
</dbReference>
<dbReference type="SMART" id="SM00848">
    <property type="entry name" value="Inhibitor_I29"/>
    <property type="match status" value="1"/>
</dbReference>
<evidence type="ECO:0000256" key="7">
    <source>
        <dbReference type="SAM" id="SignalP"/>
    </source>
</evidence>
<evidence type="ECO:0000313" key="11">
    <source>
        <dbReference type="Proteomes" id="UP000324705"/>
    </source>
</evidence>
<dbReference type="InterPro" id="IPR013128">
    <property type="entry name" value="Peptidase_C1A"/>
</dbReference>
<dbReference type="FunFam" id="3.90.70.10:FF:000067">
    <property type="entry name" value="Senescence-specific cysteine protease"/>
    <property type="match status" value="1"/>
</dbReference>
<evidence type="ECO:0000256" key="1">
    <source>
        <dbReference type="ARBA" id="ARBA00008455"/>
    </source>
</evidence>
<keyword evidence="2" id="KW-0645">Protease</keyword>
<dbReference type="InterPro" id="IPR039417">
    <property type="entry name" value="Peptidase_C1A_papain-like"/>
</dbReference>
<feature type="chain" id="PRO_5040410557" evidence="7">
    <location>
        <begin position="26"/>
        <end position="409"/>
    </location>
</feature>